<gene>
    <name evidence="2" type="ORF">E5676_scaffold155G00040</name>
    <name evidence="1" type="ORF">E6C27_scaffold57G00110</name>
</gene>
<evidence type="ECO:0000313" key="3">
    <source>
        <dbReference type="Proteomes" id="UP000321393"/>
    </source>
</evidence>
<accession>A0A5D3BW29</accession>
<proteinExistence type="predicted"/>
<reference evidence="3 4" key="1">
    <citation type="submission" date="2019-08" db="EMBL/GenBank/DDBJ databases">
        <title>Draft genome sequences of two oriental melons (Cucumis melo L. var makuwa).</title>
        <authorList>
            <person name="Kwon S.-Y."/>
        </authorList>
    </citation>
    <scope>NUCLEOTIDE SEQUENCE [LARGE SCALE GENOMIC DNA]</scope>
    <source>
        <strain evidence="4">cv. Chang Bougi</strain>
        <strain evidence="3">cv. SW 3</strain>
        <tissue evidence="2">Leaf</tissue>
    </source>
</reference>
<evidence type="ECO:0000313" key="4">
    <source>
        <dbReference type="Proteomes" id="UP000321947"/>
    </source>
</evidence>
<dbReference type="AlphaFoldDB" id="A0A5D3BW29"/>
<dbReference type="Proteomes" id="UP000321393">
    <property type="component" value="Unassembled WGS sequence"/>
</dbReference>
<dbReference type="EMBL" id="SSTE01020204">
    <property type="protein sequence ID" value="KAA0034977.1"/>
    <property type="molecule type" value="Genomic_DNA"/>
</dbReference>
<comment type="caution">
    <text evidence="2">The sequence shown here is derived from an EMBL/GenBank/DDBJ whole genome shotgun (WGS) entry which is preliminary data.</text>
</comment>
<name>A0A5D3BW29_CUCMM</name>
<evidence type="ECO:0000313" key="1">
    <source>
        <dbReference type="EMBL" id="KAA0034977.1"/>
    </source>
</evidence>
<dbReference type="Proteomes" id="UP000321947">
    <property type="component" value="Unassembled WGS sequence"/>
</dbReference>
<dbReference type="EMBL" id="SSTD01015655">
    <property type="protein sequence ID" value="TYK02319.1"/>
    <property type="molecule type" value="Genomic_DNA"/>
</dbReference>
<evidence type="ECO:0000313" key="2">
    <source>
        <dbReference type="EMBL" id="TYK02319.1"/>
    </source>
</evidence>
<organism evidence="2 4">
    <name type="scientific">Cucumis melo var. makuwa</name>
    <name type="common">Oriental melon</name>
    <dbReference type="NCBI Taxonomy" id="1194695"/>
    <lineage>
        <taxon>Eukaryota</taxon>
        <taxon>Viridiplantae</taxon>
        <taxon>Streptophyta</taxon>
        <taxon>Embryophyta</taxon>
        <taxon>Tracheophyta</taxon>
        <taxon>Spermatophyta</taxon>
        <taxon>Magnoliopsida</taxon>
        <taxon>eudicotyledons</taxon>
        <taxon>Gunneridae</taxon>
        <taxon>Pentapetalae</taxon>
        <taxon>rosids</taxon>
        <taxon>fabids</taxon>
        <taxon>Cucurbitales</taxon>
        <taxon>Cucurbitaceae</taxon>
        <taxon>Benincaseae</taxon>
        <taxon>Cucumis</taxon>
    </lineage>
</organism>
<protein>
    <submittedName>
        <fullName evidence="2">Uncharacterized protein</fullName>
    </submittedName>
</protein>
<sequence>MFGEQSLIEALKKYQATLGEASPSNKVIEHSPVDGPMLEKKGEIQLKTVVINGVKIQLPKDKLGDLLTIVSRRL</sequence>